<dbReference type="Pfam" id="PF00294">
    <property type="entry name" value="PfkB"/>
    <property type="match status" value="1"/>
</dbReference>
<dbReference type="InterPro" id="IPR011877">
    <property type="entry name" value="Ribokinase"/>
</dbReference>
<accession>A0A183CPB9</accession>
<evidence type="ECO:0000256" key="1">
    <source>
        <dbReference type="ARBA" id="ARBA00010688"/>
    </source>
</evidence>
<keyword evidence="15" id="KW-1185">Reference proteome</keyword>
<dbReference type="WBParaSite" id="GPLIN_001472600">
    <property type="protein sequence ID" value="GPLIN_001472600"/>
    <property type="gene ID" value="GPLIN_001472600"/>
</dbReference>
<keyword evidence="9" id="KW-0460">Magnesium</keyword>
<evidence type="ECO:0000256" key="2">
    <source>
        <dbReference type="ARBA" id="ARBA00012035"/>
    </source>
</evidence>
<dbReference type="SUPFAM" id="SSF53613">
    <property type="entry name" value="Ribokinase-like"/>
    <property type="match status" value="1"/>
</dbReference>
<dbReference type="Proteomes" id="UP000050741">
    <property type="component" value="Unassembled WGS sequence"/>
</dbReference>
<evidence type="ECO:0000256" key="7">
    <source>
        <dbReference type="ARBA" id="ARBA00022777"/>
    </source>
</evidence>
<keyword evidence="7 12" id="KW-0418">Kinase</keyword>
<dbReference type="PRINTS" id="PR00990">
    <property type="entry name" value="RIBOKINASE"/>
</dbReference>
<dbReference type="PROSITE" id="PS00584">
    <property type="entry name" value="PFKB_KINASES_2"/>
    <property type="match status" value="1"/>
</dbReference>
<evidence type="ECO:0000313" key="15">
    <source>
        <dbReference type="Proteomes" id="UP000050741"/>
    </source>
</evidence>
<keyword evidence="10" id="KW-0630">Potassium</keyword>
<evidence type="ECO:0000256" key="13">
    <source>
        <dbReference type="SAM" id="MobiDB-lite"/>
    </source>
</evidence>
<evidence type="ECO:0000256" key="3">
    <source>
        <dbReference type="ARBA" id="ARBA00016943"/>
    </source>
</evidence>
<feature type="region of interest" description="Disordered" evidence="13">
    <location>
        <begin position="367"/>
        <end position="433"/>
    </location>
</feature>
<dbReference type="AlphaFoldDB" id="A0A183CPB9"/>
<evidence type="ECO:0000256" key="11">
    <source>
        <dbReference type="ARBA" id="ARBA00023277"/>
    </source>
</evidence>
<dbReference type="InterPro" id="IPR002139">
    <property type="entry name" value="Ribo/fructo_kinase"/>
</dbReference>
<evidence type="ECO:0000256" key="10">
    <source>
        <dbReference type="ARBA" id="ARBA00022958"/>
    </source>
</evidence>
<dbReference type="PANTHER" id="PTHR10584:SF166">
    <property type="entry name" value="RIBOKINASE"/>
    <property type="match status" value="1"/>
</dbReference>
<reference evidence="16" key="3">
    <citation type="submission" date="2016-06" db="UniProtKB">
        <authorList>
            <consortium name="WormBaseParasite"/>
        </authorList>
    </citation>
    <scope>IDENTIFICATION</scope>
</reference>
<dbReference type="GO" id="GO:0046872">
    <property type="term" value="F:metal ion binding"/>
    <property type="evidence" value="ECO:0007669"/>
    <property type="project" value="UniProtKB-KW"/>
</dbReference>
<dbReference type="InterPro" id="IPR002173">
    <property type="entry name" value="Carboh/pur_kinase_PfkB_CS"/>
</dbReference>
<evidence type="ECO:0000256" key="12">
    <source>
        <dbReference type="RuleBase" id="RU003704"/>
    </source>
</evidence>
<dbReference type="GO" id="GO:0004747">
    <property type="term" value="F:ribokinase activity"/>
    <property type="evidence" value="ECO:0007669"/>
    <property type="project" value="UniProtKB-EC"/>
</dbReference>
<proteinExistence type="inferred from homology"/>
<keyword evidence="6" id="KW-0547">Nucleotide-binding</keyword>
<organism evidence="15 16">
    <name type="scientific">Globodera pallida</name>
    <name type="common">Potato cyst nematode worm</name>
    <name type="synonym">Heterodera pallida</name>
    <dbReference type="NCBI Taxonomy" id="36090"/>
    <lineage>
        <taxon>Eukaryota</taxon>
        <taxon>Metazoa</taxon>
        <taxon>Ecdysozoa</taxon>
        <taxon>Nematoda</taxon>
        <taxon>Chromadorea</taxon>
        <taxon>Rhabditida</taxon>
        <taxon>Tylenchina</taxon>
        <taxon>Tylenchomorpha</taxon>
        <taxon>Tylenchoidea</taxon>
        <taxon>Heteroderidae</taxon>
        <taxon>Heteroderinae</taxon>
        <taxon>Globodera</taxon>
    </lineage>
</organism>
<reference evidence="15" key="2">
    <citation type="submission" date="2014-05" db="EMBL/GenBank/DDBJ databases">
        <title>The genome and life-stage specific transcriptomes of Globodera pallida elucidate key aspects of plant parasitism by a cyst nematode.</title>
        <authorList>
            <person name="Cotton J.A."/>
            <person name="Lilley C.J."/>
            <person name="Jones L.M."/>
            <person name="Kikuchi T."/>
            <person name="Reid A.J."/>
            <person name="Thorpe P."/>
            <person name="Tsai I.J."/>
            <person name="Beasley H."/>
            <person name="Blok V."/>
            <person name="Cock P.J.A."/>
            <person name="Van den Akker S.E."/>
            <person name="Holroyd N."/>
            <person name="Hunt M."/>
            <person name="Mantelin S."/>
            <person name="Naghra H."/>
            <person name="Pain A."/>
            <person name="Palomares-Rius J.E."/>
            <person name="Zarowiecki M."/>
            <person name="Berriman M."/>
            <person name="Jones J.T."/>
            <person name="Urwin P.E."/>
        </authorList>
    </citation>
    <scope>NUCLEOTIDE SEQUENCE [LARGE SCALE GENOMIC DNA]</scope>
    <source>
        <strain evidence="15">Lindley</strain>
    </source>
</reference>
<dbReference type="GO" id="GO:0005524">
    <property type="term" value="F:ATP binding"/>
    <property type="evidence" value="ECO:0007669"/>
    <property type="project" value="UniProtKB-KW"/>
</dbReference>
<dbReference type="Gene3D" id="3.40.1190.20">
    <property type="match status" value="1"/>
</dbReference>
<dbReference type="GO" id="GO:0005829">
    <property type="term" value="C:cytosol"/>
    <property type="evidence" value="ECO:0007669"/>
    <property type="project" value="TreeGrafter"/>
</dbReference>
<dbReference type="EC" id="2.7.1.15" evidence="2"/>
<evidence type="ECO:0000256" key="8">
    <source>
        <dbReference type="ARBA" id="ARBA00022840"/>
    </source>
</evidence>
<feature type="domain" description="Carbohydrate kinase PfkB" evidence="14">
    <location>
        <begin position="2"/>
        <end position="254"/>
    </location>
</feature>
<dbReference type="InterPro" id="IPR011611">
    <property type="entry name" value="PfkB_dom"/>
</dbReference>
<evidence type="ECO:0000256" key="6">
    <source>
        <dbReference type="ARBA" id="ARBA00022741"/>
    </source>
</evidence>
<dbReference type="PANTHER" id="PTHR10584">
    <property type="entry name" value="SUGAR KINASE"/>
    <property type="match status" value="1"/>
</dbReference>
<name>A0A183CPB9_GLOPA</name>
<dbReference type="InterPro" id="IPR029056">
    <property type="entry name" value="Ribokinase-like"/>
</dbReference>
<keyword evidence="5" id="KW-0479">Metal-binding</keyword>
<dbReference type="CDD" id="cd01174">
    <property type="entry name" value="ribokinase"/>
    <property type="match status" value="1"/>
</dbReference>
<evidence type="ECO:0000313" key="16">
    <source>
        <dbReference type="WBParaSite" id="GPLIN_001472600"/>
    </source>
</evidence>
<keyword evidence="4 12" id="KW-0808">Transferase</keyword>
<protein>
    <recommendedName>
        <fullName evidence="3">Ribokinase</fullName>
        <ecNumber evidence="2">2.7.1.15</ecNumber>
    </recommendedName>
</protein>
<sequence>MAARLGTRVSMVGMVGDDLFADENLRSIAQNGVDVSLVQQLAGQTTGTATITVSADGENCIVVSLGANNALGVERAHAVEQAVARARLVLCQQEIDQAGTLTLFRIAKRHGVTTFFNPAPGRADIDLTILPLCDIICTNENEAEFLTHLPMDTVEQAKLAALRILELGPRVAIVTLGPKGAIVAQRGTNNGHVNIGEVLAPKVTAVDTTGAGDCFCGALAHFLVAQPSAELLEDHVRRAVQIAALSVQKKGAQARDRSFFKSSSAVNGAVVTNGKCCGERTSAPSLTTNSGTSPKKSTAMRRSFFQTHNKDNNTRFSRIPIFNRKNVVTIRSRTPSPPATTTPTTMTMVVAHCADAATQTAQKCQQQPHVLSSFRSNDKTAPRDSSRSPLPTQVGQDYVSTIELSKKYGGAGGGGDQRGWPLNSAAASCLDRK</sequence>
<keyword evidence="11" id="KW-0119">Carbohydrate metabolism</keyword>
<evidence type="ECO:0000256" key="5">
    <source>
        <dbReference type="ARBA" id="ARBA00022723"/>
    </source>
</evidence>
<reference evidence="15" key="1">
    <citation type="submission" date="2013-12" db="EMBL/GenBank/DDBJ databases">
        <authorList>
            <person name="Aslett M."/>
        </authorList>
    </citation>
    <scope>NUCLEOTIDE SEQUENCE [LARGE SCALE GENOMIC DNA]</scope>
    <source>
        <strain evidence="15">Lindley</strain>
    </source>
</reference>
<evidence type="ECO:0000256" key="9">
    <source>
        <dbReference type="ARBA" id="ARBA00022842"/>
    </source>
</evidence>
<keyword evidence="8" id="KW-0067">ATP-binding</keyword>
<feature type="compositionally biased region" description="Polar residues" evidence="13">
    <location>
        <begin position="387"/>
        <end position="403"/>
    </location>
</feature>
<dbReference type="GO" id="GO:0006014">
    <property type="term" value="P:D-ribose metabolic process"/>
    <property type="evidence" value="ECO:0007669"/>
    <property type="project" value="InterPro"/>
</dbReference>
<comment type="similarity">
    <text evidence="1 12">Belongs to the carbohydrate kinase PfkB family.</text>
</comment>
<evidence type="ECO:0000259" key="14">
    <source>
        <dbReference type="Pfam" id="PF00294"/>
    </source>
</evidence>
<evidence type="ECO:0000256" key="4">
    <source>
        <dbReference type="ARBA" id="ARBA00022679"/>
    </source>
</evidence>
<feature type="compositionally biased region" description="Basic and acidic residues" evidence="13">
    <location>
        <begin position="376"/>
        <end position="386"/>
    </location>
</feature>